<comment type="caution">
    <text evidence="1">The sequence shown here is derived from an EMBL/GenBank/DDBJ whole genome shotgun (WGS) entry which is preliminary data.</text>
</comment>
<gene>
    <name evidence="1" type="ORF">NC653_038383</name>
</gene>
<dbReference type="Proteomes" id="UP001164929">
    <property type="component" value="Chromosome 17"/>
</dbReference>
<accession>A0AAD6LGH7</accession>
<proteinExistence type="predicted"/>
<dbReference type="EMBL" id="JAQIZT010000017">
    <property type="protein sequence ID" value="KAJ6960331.1"/>
    <property type="molecule type" value="Genomic_DNA"/>
</dbReference>
<reference evidence="1" key="1">
    <citation type="journal article" date="2023" name="Mol. Ecol. Resour.">
        <title>Chromosome-level genome assembly of a triploid poplar Populus alba 'Berolinensis'.</title>
        <authorList>
            <person name="Chen S."/>
            <person name="Yu Y."/>
            <person name="Wang X."/>
            <person name="Wang S."/>
            <person name="Zhang T."/>
            <person name="Zhou Y."/>
            <person name="He R."/>
            <person name="Meng N."/>
            <person name="Wang Y."/>
            <person name="Liu W."/>
            <person name="Liu Z."/>
            <person name="Liu J."/>
            <person name="Guo Q."/>
            <person name="Huang H."/>
            <person name="Sederoff R.R."/>
            <person name="Wang G."/>
            <person name="Qu G."/>
            <person name="Chen S."/>
        </authorList>
    </citation>
    <scope>NUCLEOTIDE SEQUENCE</scope>
    <source>
        <strain evidence="1">SC-2020</strain>
    </source>
</reference>
<protein>
    <submittedName>
        <fullName evidence="1">Uncharacterized protein</fullName>
    </submittedName>
</protein>
<evidence type="ECO:0000313" key="1">
    <source>
        <dbReference type="EMBL" id="KAJ6960331.1"/>
    </source>
</evidence>
<dbReference type="AlphaFoldDB" id="A0AAD6LGH7"/>
<keyword evidence="2" id="KW-1185">Reference proteome</keyword>
<organism evidence="1 2">
    <name type="scientific">Populus alba x Populus x berolinensis</name>
    <dbReference type="NCBI Taxonomy" id="444605"/>
    <lineage>
        <taxon>Eukaryota</taxon>
        <taxon>Viridiplantae</taxon>
        <taxon>Streptophyta</taxon>
        <taxon>Embryophyta</taxon>
        <taxon>Tracheophyta</taxon>
        <taxon>Spermatophyta</taxon>
        <taxon>Magnoliopsida</taxon>
        <taxon>eudicotyledons</taxon>
        <taxon>Gunneridae</taxon>
        <taxon>Pentapetalae</taxon>
        <taxon>rosids</taxon>
        <taxon>fabids</taxon>
        <taxon>Malpighiales</taxon>
        <taxon>Salicaceae</taxon>
        <taxon>Saliceae</taxon>
        <taxon>Populus</taxon>
    </lineage>
</organism>
<sequence>MMSLSSINQSPEISCMSSIEKNVCLGKETASLLVEKMHEFLCFCSNCHHKCVPIILVLIQLQNMRKFIKSSTVKLEFSQE</sequence>
<name>A0AAD6LGH7_9ROSI</name>
<evidence type="ECO:0000313" key="2">
    <source>
        <dbReference type="Proteomes" id="UP001164929"/>
    </source>
</evidence>